<organism evidence="2 3">
    <name type="scientific">Penicillium canescens</name>
    <dbReference type="NCBI Taxonomy" id="5083"/>
    <lineage>
        <taxon>Eukaryota</taxon>
        <taxon>Fungi</taxon>
        <taxon>Dikarya</taxon>
        <taxon>Ascomycota</taxon>
        <taxon>Pezizomycotina</taxon>
        <taxon>Eurotiomycetes</taxon>
        <taxon>Eurotiomycetidae</taxon>
        <taxon>Eurotiales</taxon>
        <taxon>Aspergillaceae</taxon>
        <taxon>Penicillium</taxon>
    </lineage>
</organism>
<sequence length="104" mass="11373">MKDQFTPTEDTVSVTDGLARPGPNAEKPYYDPTWNGDGDLTESEGDTLAHGLLDAHVVEAEILGSDDGCSLGTKSVHTYYEATFAELLNFMYMGGARISDFTFW</sequence>
<reference evidence="2" key="1">
    <citation type="journal article" date="2023" name="IMA Fungus">
        <title>Comparative genomic study of the Penicillium genus elucidates a diverse pangenome and 15 lateral gene transfer events.</title>
        <authorList>
            <person name="Petersen C."/>
            <person name="Sorensen T."/>
            <person name="Nielsen M.R."/>
            <person name="Sondergaard T.E."/>
            <person name="Sorensen J.L."/>
            <person name="Fitzpatrick D.A."/>
            <person name="Frisvad J.C."/>
            <person name="Nielsen K.L."/>
        </authorList>
    </citation>
    <scope>NUCLEOTIDE SEQUENCE</scope>
    <source>
        <strain evidence="2">IBT 15450</strain>
    </source>
</reference>
<accession>A0AAD6I127</accession>
<proteinExistence type="predicted"/>
<feature type="region of interest" description="Disordered" evidence="1">
    <location>
        <begin position="1"/>
        <end position="38"/>
    </location>
</feature>
<gene>
    <name evidence="2" type="ORF">N7460_011684</name>
</gene>
<keyword evidence="3" id="KW-1185">Reference proteome</keyword>
<evidence type="ECO:0000313" key="3">
    <source>
        <dbReference type="Proteomes" id="UP001219568"/>
    </source>
</evidence>
<dbReference type="AlphaFoldDB" id="A0AAD6I127"/>
<feature type="compositionally biased region" description="Polar residues" evidence="1">
    <location>
        <begin position="1"/>
        <end position="14"/>
    </location>
</feature>
<evidence type="ECO:0000313" key="2">
    <source>
        <dbReference type="EMBL" id="KAJ6026867.1"/>
    </source>
</evidence>
<dbReference type="Proteomes" id="UP001219568">
    <property type="component" value="Unassembled WGS sequence"/>
</dbReference>
<comment type="caution">
    <text evidence="2">The sequence shown here is derived from an EMBL/GenBank/DDBJ whole genome shotgun (WGS) entry which is preliminary data.</text>
</comment>
<reference evidence="2" key="2">
    <citation type="submission" date="2023-01" db="EMBL/GenBank/DDBJ databases">
        <authorList>
            <person name="Petersen C."/>
        </authorList>
    </citation>
    <scope>NUCLEOTIDE SEQUENCE</scope>
    <source>
        <strain evidence="2">IBT 15450</strain>
    </source>
</reference>
<protein>
    <submittedName>
        <fullName evidence="2">Uncharacterized protein</fullName>
    </submittedName>
</protein>
<name>A0AAD6I127_PENCN</name>
<evidence type="ECO:0000256" key="1">
    <source>
        <dbReference type="SAM" id="MobiDB-lite"/>
    </source>
</evidence>
<dbReference type="EMBL" id="JAQJZL010000015">
    <property type="protein sequence ID" value="KAJ6026867.1"/>
    <property type="molecule type" value="Genomic_DNA"/>
</dbReference>